<proteinExistence type="predicted"/>
<feature type="region of interest" description="Disordered" evidence="1">
    <location>
        <begin position="441"/>
        <end position="501"/>
    </location>
</feature>
<reference evidence="2 3" key="1">
    <citation type="journal article" date="2016" name="Genome Biol. Evol.">
        <title>Divergent and convergent evolution of fungal pathogenicity.</title>
        <authorList>
            <person name="Shang Y."/>
            <person name="Xiao G."/>
            <person name="Zheng P."/>
            <person name="Cen K."/>
            <person name="Zhan S."/>
            <person name="Wang C."/>
        </authorList>
    </citation>
    <scope>NUCLEOTIDE SEQUENCE [LARGE SCALE GENOMIC DNA]</scope>
    <source>
        <strain evidence="2 3">RCEF 4871</strain>
    </source>
</reference>
<organism evidence="2 3">
    <name type="scientific">Metarhizium rileyi (strain RCEF 4871)</name>
    <name type="common">Nomuraea rileyi</name>
    <dbReference type="NCBI Taxonomy" id="1649241"/>
    <lineage>
        <taxon>Eukaryota</taxon>
        <taxon>Fungi</taxon>
        <taxon>Dikarya</taxon>
        <taxon>Ascomycota</taxon>
        <taxon>Pezizomycotina</taxon>
        <taxon>Sordariomycetes</taxon>
        <taxon>Hypocreomycetidae</taxon>
        <taxon>Hypocreales</taxon>
        <taxon>Clavicipitaceae</taxon>
        <taxon>Metarhizium</taxon>
    </lineage>
</organism>
<feature type="compositionally biased region" description="Acidic residues" evidence="1">
    <location>
        <begin position="815"/>
        <end position="824"/>
    </location>
</feature>
<evidence type="ECO:0000313" key="3">
    <source>
        <dbReference type="Proteomes" id="UP000243498"/>
    </source>
</evidence>
<feature type="compositionally biased region" description="Polar residues" evidence="1">
    <location>
        <begin position="764"/>
        <end position="774"/>
    </location>
</feature>
<feature type="compositionally biased region" description="Acidic residues" evidence="1">
    <location>
        <begin position="404"/>
        <end position="414"/>
    </location>
</feature>
<dbReference type="Proteomes" id="UP000243498">
    <property type="component" value="Unassembled WGS sequence"/>
</dbReference>
<sequence>MNSSGKLSVCPLYCLHRASKSASTSMAPETRSHGVPPSSRVYNSSPALQQVQFPARRKKIRRYGRSGRPSLKQQTLTQIDFVSSFDDGSVINLSDSDDEVKGADDGGTEDKENENPSSADDQRGNAQEDEDKDNEGRVPGRRKRAASSGRERRERKKRRRTTGDEAQDSITPREEGKSRRKTLGDVPASSSYHTQTLTQFLGHQTSFIADSDDEPDLGGDDADDGFLSWLGEPGSPSAGRGRRDIPSPAVKRRHEAASAVAASGAVVSLSREDSVIPQTPARRKTSIRFDLPSGGLRSPCERMIDRYGAPNRQDSPLPRPRAESALQTRHNSPNAARQASLVGEESSTTESWATPTKSQAEASQRREPTPRHVSFDTPSKPSSFGDESTPTKKPARAGGPYEIPDSDEDDDGFGEDGHGGEKTEEGYGAGAETQLVLSELASFDEPRKQGRDVVPSSTQTSRQDSQLQSTSSTDHHQPPIRNPLRHPQGHTQSTQTQSQLWESQRVPVSVLQSLPVPSARSDILLPISTASLDALVTGRTLHVITPFKIPRQVVRFWLFENNLLRYMASVEPGQPVNLPPSPGHWQFLAAQVYELNNPVCEDDMRQEGWVDGRISRYTYLPPAVVGQLLWNLRHALFRDAPDQQPAPVSQPPRDSKDVARHQLPSATPLGSMTVSLQITAQIHSDIASSTQPPTSDDTVPSTSDFSEPPQRPCSAKGPLPASASQQPPRTIWPSQATTLSQPLTPEKQSQPAASIPPPPVFHLSDNSVQFTDTRSLSSLPFPSSPSSTSQLLTTSQMLPESLTQDHAPPVPLEIWDSDEEDVSL</sequence>
<dbReference type="AlphaFoldDB" id="A0A167KE64"/>
<feature type="compositionally biased region" description="Basic and acidic residues" evidence="1">
    <location>
        <begin position="99"/>
        <end position="114"/>
    </location>
</feature>
<accession>A0A167KE64</accession>
<feature type="region of interest" description="Disordered" evidence="1">
    <location>
        <begin position="20"/>
        <end position="196"/>
    </location>
</feature>
<feature type="compositionally biased region" description="Basic and acidic residues" evidence="1">
    <location>
        <begin position="415"/>
        <end position="425"/>
    </location>
</feature>
<dbReference type="OMA" id="RFMACAD"/>
<feature type="compositionally biased region" description="Polar residues" evidence="1">
    <location>
        <begin position="376"/>
        <end position="388"/>
    </location>
</feature>
<evidence type="ECO:0000256" key="1">
    <source>
        <dbReference type="SAM" id="MobiDB-lite"/>
    </source>
</evidence>
<protein>
    <submittedName>
        <fullName evidence="2">Uncharacterized protein</fullName>
    </submittedName>
</protein>
<feature type="compositionally biased region" description="Low complexity" evidence="1">
    <location>
        <begin position="456"/>
        <end position="472"/>
    </location>
</feature>
<feature type="region of interest" description="Disordered" evidence="1">
    <location>
        <begin position="685"/>
        <end position="824"/>
    </location>
</feature>
<dbReference type="OrthoDB" id="2149705at2759"/>
<comment type="caution">
    <text evidence="2">The sequence shown here is derived from an EMBL/GenBank/DDBJ whole genome shotgun (WGS) entry which is preliminary data.</text>
</comment>
<feature type="compositionally biased region" description="Polar residues" evidence="1">
    <location>
        <begin position="685"/>
        <end position="705"/>
    </location>
</feature>
<feature type="compositionally biased region" description="Basic residues" evidence="1">
    <location>
        <begin position="55"/>
        <end position="65"/>
    </location>
</feature>
<feature type="region of interest" description="Disordered" evidence="1">
    <location>
        <begin position="205"/>
        <end position="224"/>
    </location>
</feature>
<feature type="compositionally biased region" description="Polar residues" evidence="1">
    <location>
        <begin position="40"/>
        <end position="52"/>
    </location>
</feature>
<feature type="compositionally biased region" description="Polar residues" evidence="1">
    <location>
        <begin position="722"/>
        <end position="747"/>
    </location>
</feature>
<feature type="compositionally biased region" description="Low complexity" evidence="1">
    <location>
        <begin position="257"/>
        <end position="268"/>
    </location>
</feature>
<feature type="compositionally biased region" description="Basic and acidic residues" evidence="1">
    <location>
        <begin position="363"/>
        <end position="374"/>
    </location>
</feature>
<feature type="compositionally biased region" description="Low complexity" evidence="1">
    <location>
        <begin position="775"/>
        <end position="795"/>
    </location>
</feature>
<feature type="compositionally biased region" description="Polar residues" evidence="1">
    <location>
        <begin position="71"/>
        <end position="81"/>
    </location>
</feature>
<gene>
    <name evidence="2" type="ORF">NOR_00202</name>
</gene>
<feature type="compositionally biased region" description="Polar residues" evidence="1">
    <location>
        <begin position="325"/>
        <end position="337"/>
    </location>
</feature>
<feature type="compositionally biased region" description="Polar residues" evidence="1">
    <location>
        <begin position="345"/>
        <end position="362"/>
    </location>
</feature>
<dbReference type="EMBL" id="AZHC01000001">
    <property type="protein sequence ID" value="OAA51609.1"/>
    <property type="molecule type" value="Genomic_DNA"/>
</dbReference>
<feature type="region of interest" description="Disordered" evidence="1">
    <location>
        <begin position="231"/>
        <end position="428"/>
    </location>
</feature>
<keyword evidence="3" id="KW-1185">Reference proteome</keyword>
<evidence type="ECO:0000313" key="2">
    <source>
        <dbReference type="EMBL" id="OAA51609.1"/>
    </source>
</evidence>
<feature type="compositionally biased region" description="Acidic residues" evidence="1">
    <location>
        <begin position="210"/>
        <end position="224"/>
    </location>
</feature>
<name>A0A167KE64_METRR</name>